<organism evidence="1 2">
    <name type="scientific">Enterococcus florum</name>
    <dbReference type="NCBI Taxonomy" id="2480627"/>
    <lineage>
        <taxon>Bacteria</taxon>
        <taxon>Bacillati</taxon>
        <taxon>Bacillota</taxon>
        <taxon>Bacilli</taxon>
        <taxon>Lactobacillales</taxon>
        <taxon>Enterococcaceae</taxon>
        <taxon>Enterococcus</taxon>
    </lineage>
</organism>
<comment type="caution">
    <text evidence="1">The sequence shown here is derived from an EMBL/GenBank/DDBJ whole genome shotgun (WGS) entry which is preliminary data.</text>
</comment>
<evidence type="ECO:0000313" key="2">
    <source>
        <dbReference type="Proteomes" id="UP000290567"/>
    </source>
</evidence>
<keyword evidence="2" id="KW-1185">Reference proteome</keyword>
<dbReference type="InterPro" id="IPR016785">
    <property type="entry name" value="ComGD"/>
</dbReference>
<dbReference type="Proteomes" id="UP000290567">
    <property type="component" value="Unassembled WGS sequence"/>
</dbReference>
<sequence>MIEALLVLLVVSTFILLPTLAMSSWQQTLEKRFFYYQLDKSILHLQQLAIANQTSTRIDLYPDKQVIVFFTNREVLPWREMKLPKPVVLTGEHSIRFKAKTGNVSSTQPGTGIPNIRFKEGQTTVLYQFQLGSGRFEKK</sequence>
<dbReference type="AlphaFoldDB" id="A0A4P5PBF2"/>
<dbReference type="EMBL" id="BJCC01000026">
    <property type="protein sequence ID" value="GCF95046.1"/>
    <property type="molecule type" value="Genomic_DNA"/>
</dbReference>
<proteinExistence type="predicted"/>
<dbReference type="NCBIfam" id="NF040982">
    <property type="entry name" value="ComGD"/>
    <property type="match status" value="1"/>
</dbReference>
<reference evidence="2" key="1">
    <citation type="submission" date="2019-02" db="EMBL/GenBank/DDBJ databases">
        <title>Draft genome sequence of Enterococcus sp. Gos25-1.</title>
        <authorList>
            <person name="Tanaka N."/>
            <person name="Shiwa Y."/>
            <person name="Fujita N."/>
        </authorList>
    </citation>
    <scope>NUCLEOTIDE SEQUENCE [LARGE SCALE GENOMIC DNA]</scope>
    <source>
        <strain evidence="2">Gos25-1</strain>
    </source>
</reference>
<accession>A0A4P5PBF2</accession>
<name>A0A4P5PBF2_9ENTE</name>
<gene>
    <name evidence="1" type="primary">comYD</name>
    <name evidence="1" type="ORF">NRIC_29370</name>
</gene>
<protein>
    <submittedName>
        <fullName evidence="1">Competence protein ComYD</fullName>
    </submittedName>
</protein>
<evidence type="ECO:0000313" key="1">
    <source>
        <dbReference type="EMBL" id="GCF95046.1"/>
    </source>
</evidence>